<dbReference type="GO" id="GO:0000287">
    <property type="term" value="F:magnesium ion binding"/>
    <property type="evidence" value="ECO:0007669"/>
    <property type="project" value="UniProtKB-ARBA"/>
</dbReference>
<dbReference type="GO" id="GO:0006086">
    <property type="term" value="P:pyruvate decarboxylation to acetyl-CoA"/>
    <property type="evidence" value="ECO:0007669"/>
    <property type="project" value="TreeGrafter"/>
</dbReference>
<dbReference type="PANTHER" id="PTHR11516:SF60">
    <property type="entry name" value="PYRUVATE DEHYDROGENASE E1 COMPONENT SUBUNIT ALPHA"/>
    <property type="match status" value="1"/>
</dbReference>
<dbReference type="Pfam" id="PF00676">
    <property type="entry name" value="E1_dh"/>
    <property type="match status" value="1"/>
</dbReference>
<evidence type="ECO:0000313" key="5">
    <source>
        <dbReference type="EMBL" id="GLW55048.1"/>
    </source>
</evidence>
<accession>A0A9W6UP80</accession>
<feature type="domain" description="Dehydrogenase E1 component" evidence="4">
    <location>
        <begin position="28"/>
        <end position="323"/>
    </location>
</feature>
<keyword evidence="2" id="KW-0560">Oxidoreductase</keyword>
<evidence type="ECO:0000313" key="6">
    <source>
        <dbReference type="Proteomes" id="UP001165143"/>
    </source>
</evidence>
<dbReference type="CDD" id="cd02000">
    <property type="entry name" value="TPP_E1_PDC_ADC_BCADC"/>
    <property type="match status" value="1"/>
</dbReference>
<dbReference type="InterPro" id="IPR001017">
    <property type="entry name" value="DH_E1"/>
</dbReference>
<dbReference type="SUPFAM" id="SSF52518">
    <property type="entry name" value="Thiamin diphosphate-binding fold (THDP-binding)"/>
    <property type="match status" value="1"/>
</dbReference>
<protein>
    <submittedName>
        <fullName evidence="5">Acetoin:2,6-dichlorophenolindophenol oxidoreductase subunit alpha</fullName>
    </submittedName>
</protein>
<dbReference type="Proteomes" id="UP001165143">
    <property type="component" value="Unassembled WGS sequence"/>
</dbReference>
<evidence type="ECO:0000256" key="2">
    <source>
        <dbReference type="ARBA" id="ARBA00023002"/>
    </source>
</evidence>
<gene>
    <name evidence="5" type="ORF">Kpho01_30590</name>
</gene>
<dbReference type="InterPro" id="IPR050642">
    <property type="entry name" value="PDH_E1_Alpha_Subunit"/>
</dbReference>
<dbReference type="AlphaFoldDB" id="A0A9W6UP80"/>
<evidence type="ECO:0000256" key="1">
    <source>
        <dbReference type="ARBA" id="ARBA00001964"/>
    </source>
</evidence>
<dbReference type="EMBL" id="BSRX01000016">
    <property type="protein sequence ID" value="GLW55048.1"/>
    <property type="molecule type" value="Genomic_DNA"/>
</dbReference>
<sequence>MTVNRNPFPNGAEIGRNGFDLFSAYSCMALIREYEERVMELRTAGEVVGPVHPYIGQEAIAVGVCAALRAGDSIVSHYRGHGHALARGVSMDALTAELLGRKSGLCGGRAAALVSDPAVNLLLSSGIIGAGIPIAAGAAMTSQVRGSGDVAVVFLGDGGLGSGVVHETLLMATAQRLPLILVCEHNSYQGGTRSEEVYPDLDLTRIPLGHRMRTVSVDGNDVTAVHEAAAEAVAAARSGAGPTFVEARTYLTRFHLQFDKPSTERRPAAELAHWLDRDPLQLAHRRLLAAGTADEDLAAVARAAAERVAAAVAFARSAPWPAPSDVSTNVWAEKP</sequence>
<name>A0A9W6UP80_9ACTN</name>
<dbReference type="PANTHER" id="PTHR11516">
    <property type="entry name" value="PYRUVATE DEHYDROGENASE E1 COMPONENT, ALPHA SUBUNIT BACTERIAL AND ORGANELLAR"/>
    <property type="match status" value="1"/>
</dbReference>
<organism evidence="5 6">
    <name type="scientific">Kitasatospora phosalacinea</name>
    <dbReference type="NCBI Taxonomy" id="2065"/>
    <lineage>
        <taxon>Bacteria</taxon>
        <taxon>Bacillati</taxon>
        <taxon>Actinomycetota</taxon>
        <taxon>Actinomycetes</taxon>
        <taxon>Kitasatosporales</taxon>
        <taxon>Streptomycetaceae</taxon>
        <taxon>Kitasatospora</taxon>
    </lineage>
</organism>
<proteinExistence type="predicted"/>
<evidence type="ECO:0000259" key="4">
    <source>
        <dbReference type="Pfam" id="PF00676"/>
    </source>
</evidence>
<dbReference type="InterPro" id="IPR029061">
    <property type="entry name" value="THDP-binding"/>
</dbReference>
<reference evidence="5" key="1">
    <citation type="submission" date="2023-02" db="EMBL/GenBank/DDBJ databases">
        <title>Kitasatospora phosalacinea NBRC 14362.</title>
        <authorList>
            <person name="Ichikawa N."/>
            <person name="Sato H."/>
            <person name="Tonouchi N."/>
        </authorList>
    </citation>
    <scope>NUCLEOTIDE SEQUENCE</scope>
    <source>
        <strain evidence="5">NBRC 14362</strain>
    </source>
</reference>
<keyword evidence="3" id="KW-0786">Thiamine pyrophosphate</keyword>
<comment type="cofactor">
    <cofactor evidence="1">
        <name>thiamine diphosphate</name>
        <dbReference type="ChEBI" id="CHEBI:58937"/>
    </cofactor>
</comment>
<dbReference type="GO" id="GO:0004739">
    <property type="term" value="F:pyruvate dehydrogenase (acetyl-transferring) activity"/>
    <property type="evidence" value="ECO:0007669"/>
    <property type="project" value="TreeGrafter"/>
</dbReference>
<comment type="caution">
    <text evidence="5">The sequence shown here is derived from an EMBL/GenBank/DDBJ whole genome shotgun (WGS) entry which is preliminary data.</text>
</comment>
<dbReference type="Gene3D" id="3.40.50.970">
    <property type="match status" value="1"/>
</dbReference>
<evidence type="ECO:0000256" key="3">
    <source>
        <dbReference type="ARBA" id="ARBA00023052"/>
    </source>
</evidence>